<dbReference type="GO" id="GO:0004180">
    <property type="term" value="F:carboxypeptidase activity"/>
    <property type="evidence" value="ECO:0007669"/>
    <property type="project" value="UniProtKB-KW"/>
</dbReference>
<evidence type="ECO:0000313" key="4">
    <source>
        <dbReference type="Proteomes" id="UP000244677"/>
    </source>
</evidence>
<feature type="domain" description="Beta-lactamase-related" evidence="2">
    <location>
        <begin position="44"/>
        <end position="334"/>
    </location>
</feature>
<dbReference type="Proteomes" id="UP000244677">
    <property type="component" value="Chromosome"/>
</dbReference>
<gene>
    <name evidence="3" type="ORF">FK004_01900</name>
</gene>
<name>A0A2S1LK12_9FLAO</name>
<sequence>MKKLILALCLIGFSMIGTAQKNTKFAKIDSLLTYFTENNKFMGSLSIMENGEVLFDKAYGYSDVDKKIKATTTTKYKIGSITKMFTAVVAFQLVDEGKLRLETKLSRYYPKVPNADKITIGNLMNHRSGIFNFTDDAKFMQTNGTTITKEQMIADISSHPSIFEPNSKSEYSNSNYILLGYIIEDITKKNYAENIQERIISKLNLEHTQYYTTIDPSKNEAYSYNFENNKWVQYPEWNNTHVFAAGAIQSTPNDLNVFIQALFSGQLLKPKSFQEMIRLEDNYGKGILTFPFGERRFFGHNGGIEAFSSALGYYPAEKLSFALTINGSNYNSNDIVLGILSTLYKMPYRFPNLKTVAVDKAILAKYSGVYSTESFPLKITIKEEKGVLVAQATGQSAFPLNAISTTEFVFDEAGIQLDFSQNTMTLKQGGMVYKLKKE</sequence>
<keyword evidence="4" id="KW-1185">Reference proteome</keyword>
<dbReference type="OrthoDB" id="9793489at2"/>
<dbReference type="InterPro" id="IPR050491">
    <property type="entry name" value="AmpC-like"/>
</dbReference>
<dbReference type="PANTHER" id="PTHR46825">
    <property type="entry name" value="D-ALANYL-D-ALANINE-CARBOXYPEPTIDASE/ENDOPEPTIDASE AMPH"/>
    <property type="match status" value="1"/>
</dbReference>
<feature type="signal peptide" evidence="1">
    <location>
        <begin position="1"/>
        <end position="19"/>
    </location>
</feature>
<reference evidence="3 4" key="1">
    <citation type="submission" date="2017-04" db="EMBL/GenBank/DDBJ databases">
        <title>Complete genome sequence of Flavobacterium kingsejong AJ004.</title>
        <authorList>
            <person name="Lee P.C."/>
        </authorList>
    </citation>
    <scope>NUCLEOTIDE SEQUENCE [LARGE SCALE GENOMIC DNA]</scope>
    <source>
        <strain evidence="3 4">AJ004</strain>
    </source>
</reference>
<accession>A0A2S1LK12</accession>
<feature type="chain" id="PRO_5015769980" evidence="1">
    <location>
        <begin position="20"/>
        <end position="438"/>
    </location>
</feature>
<keyword evidence="3" id="KW-0645">Protease</keyword>
<proteinExistence type="predicted"/>
<dbReference type="PANTHER" id="PTHR46825:SF9">
    <property type="entry name" value="BETA-LACTAMASE-RELATED DOMAIN-CONTAINING PROTEIN"/>
    <property type="match status" value="1"/>
</dbReference>
<dbReference type="SUPFAM" id="SSF56601">
    <property type="entry name" value="beta-lactamase/transpeptidase-like"/>
    <property type="match status" value="1"/>
</dbReference>
<keyword evidence="3" id="KW-0378">Hydrolase</keyword>
<evidence type="ECO:0000256" key="1">
    <source>
        <dbReference type="SAM" id="SignalP"/>
    </source>
</evidence>
<dbReference type="Gene3D" id="3.40.710.10">
    <property type="entry name" value="DD-peptidase/beta-lactamase superfamily"/>
    <property type="match status" value="1"/>
</dbReference>
<protein>
    <submittedName>
        <fullName evidence="3">D-alanyl-D-alanine carboxypeptidase</fullName>
    </submittedName>
</protein>
<dbReference type="InterPro" id="IPR001466">
    <property type="entry name" value="Beta-lactam-related"/>
</dbReference>
<keyword evidence="1" id="KW-0732">Signal</keyword>
<dbReference type="RefSeq" id="WP_108735716.1">
    <property type="nucleotide sequence ID" value="NZ_CP020919.1"/>
</dbReference>
<dbReference type="KEGG" id="fki:FK004_01900"/>
<keyword evidence="3" id="KW-0121">Carboxypeptidase</keyword>
<evidence type="ECO:0000313" key="3">
    <source>
        <dbReference type="EMBL" id="AWG24057.1"/>
    </source>
</evidence>
<dbReference type="AlphaFoldDB" id="A0A2S1LK12"/>
<dbReference type="EMBL" id="CP020919">
    <property type="protein sequence ID" value="AWG24057.1"/>
    <property type="molecule type" value="Genomic_DNA"/>
</dbReference>
<dbReference type="InterPro" id="IPR012338">
    <property type="entry name" value="Beta-lactam/transpept-like"/>
</dbReference>
<evidence type="ECO:0000259" key="2">
    <source>
        <dbReference type="Pfam" id="PF00144"/>
    </source>
</evidence>
<organism evidence="3 4">
    <name type="scientific">Flavobacterium kingsejongi</name>
    <dbReference type="NCBI Taxonomy" id="1678728"/>
    <lineage>
        <taxon>Bacteria</taxon>
        <taxon>Pseudomonadati</taxon>
        <taxon>Bacteroidota</taxon>
        <taxon>Flavobacteriia</taxon>
        <taxon>Flavobacteriales</taxon>
        <taxon>Flavobacteriaceae</taxon>
        <taxon>Flavobacterium</taxon>
    </lineage>
</organism>
<dbReference type="Pfam" id="PF00144">
    <property type="entry name" value="Beta-lactamase"/>
    <property type="match status" value="1"/>
</dbReference>